<keyword evidence="4" id="KW-0808">Transferase</keyword>
<reference evidence="9 10" key="1">
    <citation type="submission" date="2020-04" db="EMBL/GenBank/DDBJ databases">
        <title>MicrobeNet Type strains.</title>
        <authorList>
            <person name="Nicholson A.C."/>
        </authorList>
    </citation>
    <scope>NUCLEOTIDE SEQUENCE [LARGE SCALE GENOMIC DNA]</scope>
    <source>
        <strain evidence="9 10">JCM 3332</strain>
    </source>
</reference>
<proteinExistence type="predicted"/>
<feature type="compositionally biased region" description="Basic and acidic residues" evidence="6">
    <location>
        <begin position="778"/>
        <end position="788"/>
    </location>
</feature>
<evidence type="ECO:0000256" key="3">
    <source>
        <dbReference type="ARBA" id="ARBA00022553"/>
    </source>
</evidence>
<evidence type="ECO:0000313" key="9">
    <source>
        <dbReference type="EMBL" id="NKY54592.1"/>
    </source>
</evidence>
<feature type="compositionally biased region" description="Basic and acidic residues" evidence="6">
    <location>
        <begin position="662"/>
        <end position="673"/>
    </location>
</feature>
<protein>
    <recommendedName>
        <fullName evidence="2">histidine kinase</fullName>
        <ecNumber evidence="2">2.7.13.3</ecNumber>
    </recommendedName>
</protein>
<dbReference type="Pfam" id="PF08376">
    <property type="entry name" value="NIT"/>
    <property type="match status" value="1"/>
</dbReference>
<name>A0A846Y9T8_9NOCA</name>
<dbReference type="InterPro" id="IPR003594">
    <property type="entry name" value="HATPase_dom"/>
</dbReference>
<keyword evidence="7" id="KW-1133">Transmembrane helix</keyword>
<dbReference type="SUPFAM" id="SSF55874">
    <property type="entry name" value="ATPase domain of HSP90 chaperone/DNA topoisomerase II/histidine kinase"/>
    <property type="match status" value="1"/>
</dbReference>
<dbReference type="Proteomes" id="UP000570678">
    <property type="component" value="Unassembled WGS sequence"/>
</dbReference>
<dbReference type="EMBL" id="JAAXOT010000001">
    <property type="protein sequence ID" value="NKY54592.1"/>
    <property type="molecule type" value="Genomic_DNA"/>
</dbReference>
<comment type="caution">
    <text evidence="9">The sequence shown here is derived from an EMBL/GenBank/DDBJ whole genome shotgun (WGS) entry which is preliminary data.</text>
</comment>
<evidence type="ECO:0000256" key="6">
    <source>
        <dbReference type="SAM" id="MobiDB-lite"/>
    </source>
</evidence>
<keyword evidence="3" id="KW-0597">Phosphoprotein</keyword>
<dbReference type="RefSeq" id="WP_062971175.1">
    <property type="nucleotide sequence ID" value="NZ_JAAXOT010000001.1"/>
</dbReference>
<feature type="compositionally biased region" description="Polar residues" evidence="6">
    <location>
        <begin position="809"/>
        <end position="820"/>
    </location>
</feature>
<evidence type="ECO:0000256" key="7">
    <source>
        <dbReference type="SAM" id="Phobius"/>
    </source>
</evidence>
<dbReference type="Pfam" id="PF02518">
    <property type="entry name" value="HATPase_c"/>
    <property type="match status" value="1"/>
</dbReference>
<dbReference type="InterPro" id="IPR013587">
    <property type="entry name" value="Nitrate/nitrite_sensing"/>
</dbReference>
<dbReference type="AlphaFoldDB" id="A0A846Y9T8"/>
<keyword evidence="7" id="KW-0472">Membrane</keyword>
<gene>
    <name evidence="9" type="ORF">HGA15_00150</name>
</gene>
<evidence type="ECO:0000256" key="1">
    <source>
        <dbReference type="ARBA" id="ARBA00000085"/>
    </source>
</evidence>
<evidence type="ECO:0000256" key="2">
    <source>
        <dbReference type="ARBA" id="ARBA00012438"/>
    </source>
</evidence>
<dbReference type="Gene3D" id="3.30.565.10">
    <property type="entry name" value="Histidine kinase-like ATPase, C-terminal domain"/>
    <property type="match status" value="1"/>
</dbReference>
<dbReference type="GO" id="GO:0000160">
    <property type="term" value="P:phosphorelay signal transduction system"/>
    <property type="evidence" value="ECO:0007669"/>
    <property type="project" value="TreeGrafter"/>
</dbReference>
<dbReference type="PANTHER" id="PTHR45436">
    <property type="entry name" value="SENSOR HISTIDINE KINASE YKOH"/>
    <property type="match status" value="1"/>
</dbReference>
<sequence length="820" mass="87425">MSSRGAGEADAGKPRARFLSRFAGRSTASIRTVLLAIVMVPSVALSLVGISVVALLGSEARTAGNWSEYRSTVTDQLVRYLTAVQDERTTSLATLGGDGRAAATLPADRAATDAALTEIKQITSSAQVAGSEAIEDTLSGFATLVSRLPAIGGTVESGRGDAAEIDNFYTGMADVVATGIRANAAHNAPDAPIASEELAAADLLAVADLQSRTVGLAAAGMAQGVLEPGERRAVAHVVGAYRDQFNRLASRLTAAERGRLQEISSSNEWGTALFAQDELTGNGVLPVPYEDWRSAEQVVRTQLLDVFIDHTNYALDLAEDAADRLFFQSVAAGIVVALISAGAVAISVGLANRLIRRLRRLRTNSLDLAYEKLPSIIDRIHGGETIDVDAETAPVDRGRDEIGQVAEAFAIAQRTAVAAAVAEAGTRDGFKRVFLDIAHRSQVVVRRQLDLLEVAENKQGDPEHLELLFKLDHLATRSRRNSENLLILGGAQPGRKWREPVELEEIVRSAISETEEFTRVSAVRLPRVRILGSVVADLIHLLAELVDNATAFSPPAAPVAVRGNLVGRGAVIEVEDQGLGIRPEERERLNELLRDPPDFAAMTLSGQRHLGLFVVGRLAQRHAFSVNLQESAYGGVKAVVLIPSGLMESAADPAPGYADDSGFARETHTHRAPDPTPAPRTELVPRPLPANNLAITDGMDIAAAPVQPSPPGMGSHWNAAPSTRPASPDTGPATRPGRARGTRRPLPQRQRNANLAPQLRQDLSLARGPEDSAPQARDVGRAPRDAGRARRAMSSFQQGTRRARTTATDSTQWNGRSDNE</sequence>
<feature type="domain" description="Histidine kinase/HSP90-like ATPase" evidence="8">
    <location>
        <begin position="533"/>
        <end position="646"/>
    </location>
</feature>
<evidence type="ECO:0000256" key="4">
    <source>
        <dbReference type="ARBA" id="ARBA00022679"/>
    </source>
</evidence>
<feature type="transmembrane region" description="Helical" evidence="7">
    <location>
        <begin position="325"/>
        <end position="351"/>
    </location>
</feature>
<dbReference type="GO" id="GO:0005886">
    <property type="term" value="C:plasma membrane"/>
    <property type="evidence" value="ECO:0007669"/>
    <property type="project" value="TreeGrafter"/>
</dbReference>
<comment type="catalytic activity">
    <reaction evidence="1">
        <text>ATP + protein L-histidine = ADP + protein N-phospho-L-histidine.</text>
        <dbReference type="EC" id="2.7.13.3"/>
    </reaction>
</comment>
<keyword evidence="7" id="KW-0812">Transmembrane</keyword>
<dbReference type="PANTHER" id="PTHR45436:SF5">
    <property type="entry name" value="SENSOR HISTIDINE KINASE TRCS"/>
    <property type="match status" value="1"/>
</dbReference>
<evidence type="ECO:0000256" key="5">
    <source>
        <dbReference type="ARBA" id="ARBA00022777"/>
    </source>
</evidence>
<keyword evidence="10" id="KW-1185">Reference proteome</keyword>
<feature type="region of interest" description="Disordered" evidence="6">
    <location>
        <begin position="652"/>
        <end position="820"/>
    </location>
</feature>
<evidence type="ECO:0000259" key="8">
    <source>
        <dbReference type="SMART" id="SM00387"/>
    </source>
</evidence>
<dbReference type="GO" id="GO:0004673">
    <property type="term" value="F:protein histidine kinase activity"/>
    <property type="evidence" value="ECO:0007669"/>
    <property type="project" value="UniProtKB-EC"/>
</dbReference>
<dbReference type="EC" id="2.7.13.3" evidence="2"/>
<dbReference type="InterPro" id="IPR036890">
    <property type="entry name" value="HATPase_C_sf"/>
</dbReference>
<feature type="transmembrane region" description="Helical" evidence="7">
    <location>
        <begin position="33"/>
        <end position="57"/>
    </location>
</feature>
<keyword evidence="5" id="KW-0418">Kinase</keyword>
<accession>A0A846Y9T8</accession>
<dbReference type="SMART" id="SM00387">
    <property type="entry name" value="HATPase_c"/>
    <property type="match status" value="1"/>
</dbReference>
<evidence type="ECO:0000313" key="10">
    <source>
        <dbReference type="Proteomes" id="UP000570678"/>
    </source>
</evidence>
<dbReference type="InterPro" id="IPR050428">
    <property type="entry name" value="TCS_sensor_his_kinase"/>
</dbReference>
<organism evidence="9 10">
    <name type="scientific">Nocardia flavorosea</name>
    <dbReference type="NCBI Taxonomy" id="53429"/>
    <lineage>
        <taxon>Bacteria</taxon>
        <taxon>Bacillati</taxon>
        <taxon>Actinomycetota</taxon>
        <taxon>Actinomycetes</taxon>
        <taxon>Mycobacteriales</taxon>
        <taxon>Nocardiaceae</taxon>
        <taxon>Nocardia</taxon>
    </lineage>
</organism>